<name>A0AAP0I3K1_9MAGN</name>
<evidence type="ECO:0000313" key="1">
    <source>
        <dbReference type="EMBL" id="KAK9107625.1"/>
    </source>
</evidence>
<sequence length="68" mass="8028">MEPRLSAVDRQELKRPFEEEEILAALREMNLSKTPGPNGMKNKVLQQKWTLFREDALQMFRSFHLLAI</sequence>
<dbReference type="Proteomes" id="UP001420932">
    <property type="component" value="Unassembled WGS sequence"/>
</dbReference>
<proteinExistence type="predicted"/>
<keyword evidence="2" id="KW-1185">Reference proteome</keyword>
<evidence type="ECO:0000313" key="2">
    <source>
        <dbReference type="Proteomes" id="UP001420932"/>
    </source>
</evidence>
<comment type="caution">
    <text evidence="1">The sequence shown here is derived from an EMBL/GenBank/DDBJ whole genome shotgun (WGS) entry which is preliminary data.</text>
</comment>
<dbReference type="AlphaFoldDB" id="A0AAP0I3K1"/>
<protein>
    <submittedName>
        <fullName evidence="1">Uncharacterized protein</fullName>
    </submittedName>
</protein>
<organism evidence="1 2">
    <name type="scientific">Stephania yunnanensis</name>
    <dbReference type="NCBI Taxonomy" id="152371"/>
    <lineage>
        <taxon>Eukaryota</taxon>
        <taxon>Viridiplantae</taxon>
        <taxon>Streptophyta</taxon>
        <taxon>Embryophyta</taxon>
        <taxon>Tracheophyta</taxon>
        <taxon>Spermatophyta</taxon>
        <taxon>Magnoliopsida</taxon>
        <taxon>Ranunculales</taxon>
        <taxon>Menispermaceae</taxon>
        <taxon>Menispermoideae</taxon>
        <taxon>Cissampelideae</taxon>
        <taxon>Stephania</taxon>
    </lineage>
</organism>
<dbReference type="EMBL" id="JBBNAF010000010">
    <property type="protein sequence ID" value="KAK9107625.1"/>
    <property type="molecule type" value="Genomic_DNA"/>
</dbReference>
<reference evidence="1 2" key="1">
    <citation type="submission" date="2024-01" db="EMBL/GenBank/DDBJ databases">
        <title>Genome assemblies of Stephania.</title>
        <authorList>
            <person name="Yang L."/>
        </authorList>
    </citation>
    <scope>NUCLEOTIDE SEQUENCE [LARGE SCALE GENOMIC DNA]</scope>
    <source>
        <strain evidence="1">YNDBR</strain>
        <tissue evidence="1">Leaf</tissue>
    </source>
</reference>
<accession>A0AAP0I3K1</accession>
<gene>
    <name evidence="1" type="ORF">Syun_023636</name>
</gene>